<keyword evidence="2" id="KW-1185">Reference proteome</keyword>
<dbReference type="Pfam" id="PF06046">
    <property type="entry name" value="Sec6"/>
    <property type="match status" value="1"/>
</dbReference>
<dbReference type="PANTHER" id="PTHR21292:SF12">
    <property type="entry name" value="EXOCYST COMPLEX COMPONENT 3-LIKE PROTEIN"/>
    <property type="match status" value="1"/>
</dbReference>
<name>A0A8C5X4Y2_9PASS</name>
<evidence type="ECO:0000313" key="2">
    <source>
        <dbReference type="Proteomes" id="UP000694560"/>
    </source>
</evidence>
<reference evidence="1" key="1">
    <citation type="submission" date="2025-08" db="UniProtKB">
        <authorList>
            <consortium name="Ensembl"/>
        </authorList>
    </citation>
    <scope>IDENTIFICATION</scope>
</reference>
<evidence type="ECO:0000313" key="1">
    <source>
        <dbReference type="Ensembl" id="ENSMCSP00000011142.1"/>
    </source>
</evidence>
<dbReference type="GO" id="GO:0051601">
    <property type="term" value="P:exocyst localization"/>
    <property type="evidence" value="ECO:0007669"/>
    <property type="project" value="TreeGrafter"/>
</dbReference>
<dbReference type="AlphaFoldDB" id="A0A8C5X4Y2"/>
<protein>
    <submittedName>
        <fullName evidence="1">Exocyst complex component 3 like 1</fullName>
    </submittedName>
</protein>
<dbReference type="GO" id="GO:0000149">
    <property type="term" value="F:SNARE binding"/>
    <property type="evidence" value="ECO:0007669"/>
    <property type="project" value="TreeGrafter"/>
</dbReference>
<reference evidence="1" key="2">
    <citation type="submission" date="2025-09" db="UniProtKB">
        <authorList>
            <consortium name="Ensembl"/>
        </authorList>
    </citation>
    <scope>IDENTIFICATION</scope>
</reference>
<organism evidence="1 2">
    <name type="scientific">Malurus cyaneus samueli</name>
    <dbReference type="NCBI Taxonomy" id="2593467"/>
    <lineage>
        <taxon>Eukaryota</taxon>
        <taxon>Metazoa</taxon>
        <taxon>Chordata</taxon>
        <taxon>Craniata</taxon>
        <taxon>Vertebrata</taxon>
        <taxon>Euteleostomi</taxon>
        <taxon>Archelosauria</taxon>
        <taxon>Archosauria</taxon>
        <taxon>Dinosauria</taxon>
        <taxon>Saurischia</taxon>
        <taxon>Theropoda</taxon>
        <taxon>Coelurosauria</taxon>
        <taxon>Aves</taxon>
        <taxon>Neognathae</taxon>
        <taxon>Neoaves</taxon>
        <taxon>Telluraves</taxon>
        <taxon>Australaves</taxon>
        <taxon>Passeriformes</taxon>
        <taxon>Meliphagoidea</taxon>
        <taxon>Maluridae</taxon>
        <taxon>Malurus</taxon>
    </lineage>
</organism>
<dbReference type="InterPro" id="IPR010326">
    <property type="entry name" value="EXOC3/Sec6"/>
</dbReference>
<dbReference type="GO" id="GO:0000145">
    <property type="term" value="C:exocyst"/>
    <property type="evidence" value="ECO:0007669"/>
    <property type="project" value="InterPro"/>
</dbReference>
<proteinExistence type="predicted"/>
<dbReference type="Proteomes" id="UP000694560">
    <property type="component" value="Unplaced"/>
</dbReference>
<dbReference type="PANTHER" id="PTHR21292">
    <property type="entry name" value="EXOCYST COMPLEX COMPONENT SEC6-RELATED"/>
    <property type="match status" value="1"/>
</dbReference>
<dbReference type="GO" id="GO:0006887">
    <property type="term" value="P:exocytosis"/>
    <property type="evidence" value="ECO:0007669"/>
    <property type="project" value="InterPro"/>
</dbReference>
<dbReference type="Ensembl" id="ENSMCST00000011434.1">
    <property type="protein sequence ID" value="ENSMCSP00000011142.1"/>
    <property type="gene ID" value="ENSMCSG00000007762.1"/>
</dbReference>
<sequence>AEKAEKLARGAALKWASGVFYRPEKLEGLGHYRRRETQRNSSIQSRLKSTVQSYLEGVSAGLEQLRSAAQEVQSVCQELGTARWALLDSAEHLQGLQQMRELMEEHVQLASVVQVLPQIFSVHEVFSHTLQLLHGQHLLEAHVELMMVEQLRDDILSQLHLRGLSSAQTAVLSYFSGLQELNESLAKQLWDIVGSSLRLVREDPVLFVTAVRIIEREEKIDDALLLEATFLPPGRPKGWRQKFYQVLQDSMTGARFRAPCPDAEGPGLARHLAALQKDIVSELRVVKDLMVQCVPAHYNILSVCTATFHQALTSHLQEILREDLDKQGLFLLLEWALRVYHRSAPTLAPTNHLHSPLPLQMLNENIQVASLITDSLQQKIYNMALEELEAFLGRSVSPSHLCPSSQTLGPQPGILGWCWRSAVGHPVLIHRRLSSLSAQGAAGSAFGGISSQLPQMFVC</sequence>
<accession>A0A8C5X4Y2</accession>